<feature type="region of interest" description="Disordered" evidence="4">
    <location>
        <begin position="877"/>
        <end position="907"/>
    </location>
</feature>
<keyword evidence="2 3" id="KW-0081">Bacteriolytic enzyme</keyword>
<dbReference type="SUPFAM" id="SSF53955">
    <property type="entry name" value="Lysozyme-like"/>
    <property type="match status" value="1"/>
</dbReference>
<organism evidence="5 6">
    <name type="scientific">Rhizobium quercicola</name>
    <dbReference type="NCBI Taxonomy" id="2901226"/>
    <lineage>
        <taxon>Bacteria</taxon>
        <taxon>Pseudomonadati</taxon>
        <taxon>Pseudomonadota</taxon>
        <taxon>Alphaproteobacteria</taxon>
        <taxon>Hyphomicrobiales</taxon>
        <taxon>Rhizobiaceae</taxon>
        <taxon>Rhizobium/Agrobacterium group</taxon>
        <taxon>Rhizobium</taxon>
    </lineage>
</organism>
<comment type="similarity">
    <text evidence="3">Belongs to the glycosyl hydrolase 24 family.</text>
</comment>
<feature type="compositionally biased region" description="Low complexity" evidence="4">
    <location>
        <begin position="819"/>
        <end position="837"/>
    </location>
</feature>
<dbReference type="EC" id="3.2.1.17" evidence="3"/>
<dbReference type="GO" id="GO:0016998">
    <property type="term" value="P:cell wall macromolecule catabolic process"/>
    <property type="evidence" value="ECO:0007669"/>
    <property type="project" value="InterPro"/>
</dbReference>
<sequence>MTPEIALQEAIRARLVATPGVVALVPADNIRERNDRPNPKPSIILGEGQSVDEGDTLARVRMRMVRTTTRVNQALAQTSTRIGTCGKAFVTGLAAGAAIGALEGIRQAVIDSTKSVLEMSDQAKRAGVSFKAFQELKFVAEQNRIGIDSLTDGLKEMSLRADEFIKTGAGSAAESFKRLGYNASELARKLQDPDQLFLEIIGKLQRLDKAAQIRISDELFGGTGGEQFVQLLTKGEAGIRAQIKAANDLGIVMDDQLIAKAEEVDQQFNIIANTIGTHLKSAIVEACSAWFEFLDSYKEFENQKSKTLENRQADLGMKRLDLETQILTIGDAEPMTRRKLEVQLAEIAAEERMIVEELNKRVKAVPAVVRPKGLATTSRTITPAADQVDRIAQRDAAMTQNFLTQRTAEAARSELQKDIEARAEVILAAAEKVGVSLTKAAATIQASSEVAAENATAATTASVDSATALIKQFEGFSAKPYWDVNALRAGYGSDTVTLSDNSVQRVTAGISVSVADANRDLTRRIGEFQKGIEGQIGADTFRAMTENQQAALTSIAYNYGSLPDRIVAAIKSGDAGTVSQAIGGLGSDNGGVNSGRRKQESELYLSDAPQGVQDRVADLEDRAKEYADLVTQAQAFIATQGTEATAVGMTKEAAAALRYEQELLNQAKQAGIDLNPDELTHLQALAEQMAAAEEKTRGLVQSQEDLQRTMSEFGQLGSTVAKGFVTDLINGKSAADAFKNALGQIADKLLSMALDGLFGGGAGGGGGIFGQLIGAFFGGFRAEGGPVSSGKSYVVGERGPEIFNPGQSGTITPNDQIGAAPRSAAMPAPAAPMPQARDVSSVQSTKVDVETSLKVGVDVDSSGNLLPFVTEISEKSAQKSSAQMAKKIHKQLPESVAHINRNPRNRP</sequence>
<keyword evidence="3" id="KW-0326">Glycosidase</keyword>
<dbReference type="RefSeq" id="WP_231813020.1">
    <property type="nucleotide sequence ID" value="NZ_JAJOZR010000004.1"/>
</dbReference>
<dbReference type="AlphaFoldDB" id="A0A9X1T0I4"/>
<name>A0A9X1T0I4_9HYPH</name>
<comment type="caution">
    <text evidence="5">The sequence shown here is derived from an EMBL/GenBank/DDBJ whole genome shotgun (WGS) entry which is preliminary data.</text>
</comment>
<feature type="region of interest" description="Disordered" evidence="4">
    <location>
        <begin position="804"/>
        <end position="844"/>
    </location>
</feature>
<dbReference type="InterPro" id="IPR023347">
    <property type="entry name" value="Lysozyme_dom_sf"/>
</dbReference>
<dbReference type="GO" id="GO:0042742">
    <property type="term" value="P:defense response to bacterium"/>
    <property type="evidence" value="ECO:0007669"/>
    <property type="project" value="UniProtKB-KW"/>
</dbReference>
<evidence type="ECO:0000313" key="5">
    <source>
        <dbReference type="EMBL" id="MCD7108760.1"/>
    </source>
</evidence>
<dbReference type="InterPro" id="IPR002196">
    <property type="entry name" value="Glyco_hydro_24"/>
</dbReference>
<dbReference type="Proteomes" id="UP001139089">
    <property type="component" value="Unassembled WGS sequence"/>
</dbReference>
<evidence type="ECO:0000256" key="4">
    <source>
        <dbReference type="SAM" id="MobiDB-lite"/>
    </source>
</evidence>
<evidence type="ECO:0000256" key="3">
    <source>
        <dbReference type="RuleBase" id="RU003788"/>
    </source>
</evidence>
<proteinExistence type="inferred from homology"/>
<dbReference type="InterPro" id="IPR023346">
    <property type="entry name" value="Lysozyme-like_dom_sf"/>
</dbReference>
<keyword evidence="1 3" id="KW-0929">Antimicrobial</keyword>
<evidence type="ECO:0000256" key="2">
    <source>
        <dbReference type="ARBA" id="ARBA00022638"/>
    </source>
</evidence>
<keyword evidence="6" id="KW-1185">Reference proteome</keyword>
<dbReference type="GO" id="GO:0009253">
    <property type="term" value="P:peptidoglycan catabolic process"/>
    <property type="evidence" value="ECO:0007669"/>
    <property type="project" value="InterPro"/>
</dbReference>
<keyword evidence="3" id="KW-0378">Hydrolase</keyword>
<dbReference type="GO" id="GO:0003796">
    <property type="term" value="F:lysozyme activity"/>
    <property type="evidence" value="ECO:0007669"/>
    <property type="project" value="UniProtKB-EC"/>
</dbReference>
<protein>
    <recommendedName>
        <fullName evidence="3">Lysozyme</fullName>
        <ecNumber evidence="3">3.2.1.17</ecNumber>
    </recommendedName>
</protein>
<reference evidence="5" key="1">
    <citation type="submission" date="2021-12" db="EMBL/GenBank/DDBJ databases">
        <authorList>
            <person name="Li Y."/>
        </authorList>
    </citation>
    <scope>NUCLEOTIDE SEQUENCE</scope>
    <source>
        <strain evidence="5">DKSPLA3</strain>
    </source>
</reference>
<accession>A0A9X1T0I4</accession>
<evidence type="ECO:0000313" key="6">
    <source>
        <dbReference type="Proteomes" id="UP001139089"/>
    </source>
</evidence>
<dbReference type="GO" id="GO:0031640">
    <property type="term" value="P:killing of cells of another organism"/>
    <property type="evidence" value="ECO:0007669"/>
    <property type="project" value="UniProtKB-KW"/>
</dbReference>
<dbReference type="EMBL" id="JAJOZR010000004">
    <property type="protein sequence ID" value="MCD7108760.1"/>
    <property type="molecule type" value="Genomic_DNA"/>
</dbReference>
<dbReference type="Gene3D" id="1.10.530.40">
    <property type="match status" value="1"/>
</dbReference>
<dbReference type="Pfam" id="PF00959">
    <property type="entry name" value="Phage_lysozyme"/>
    <property type="match status" value="1"/>
</dbReference>
<evidence type="ECO:0000256" key="1">
    <source>
        <dbReference type="ARBA" id="ARBA00022529"/>
    </source>
</evidence>
<comment type="catalytic activity">
    <reaction evidence="3">
        <text>Hydrolysis of (1-&gt;4)-beta-linkages between N-acetylmuramic acid and N-acetyl-D-glucosamine residues in a peptidoglycan and between N-acetyl-D-glucosamine residues in chitodextrins.</text>
        <dbReference type="EC" id="3.2.1.17"/>
    </reaction>
</comment>
<feature type="compositionally biased region" description="Polar residues" evidence="4">
    <location>
        <begin position="805"/>
        <end position="815"/>
    </location>
</feature>
<gene>
    <name evidence="5" type="ORF">LRX75_06860</name>
</gene>